<evidence type="ECO:0000313" key="2">
    <source>
        <dbReference type="Proteomes" id="UP000708208"/>
    </source>
</evidence>
<evidence type="ECO:0000313" key="1">
    <source>
        <dbReference type="EMBL" id="CAG7816843.1"/>
    </source>
</evidence>
<protein>
    <submittedName>
        <fullName evidence="1">Uncharacterized protein</fullName>
    </submittedName>
</protein>
<keyword evidence="2" id="KW-1185">Reference proteome</keyword>
<proteinExistence type="predicted"/>
<comment type="caution">
    <text evidence="1">The sequence shown here is derived from an EMBL/GenBank/DDBJ whole genome shotgun (WGS) entry which is preliminary data.</text>
</comment>
<sequence>MFSLVRKLQLGSLRAKSLNNLEETIDLPTARILGTQWDSELDEFTFELKYPKVKEEIRGCSIPHNFTAWYYNNRICTSQGQSSAFEITLDPETGIASGSDHGSTCTDHRRGNLSLVQRVDALISTNSDYFPQVEWFFSWLRLIRTTAWVQRFARKRRGTKIQKMPMEC</sequence>
<dbReference type="AlphaFoldDB" id="A0A8J2L704"/>
<dbReference type="EMBL" id="CAJVCH010379815">
    <property type="protein sequence ID" value="CAG7816843.1"/>
    <property type="molecule type" value="Genomic_DNA"/>
</dbReference>
<name>A0A8J2L704_9HEXA</name>
<gene>
    <name evidence="1" type="ORF">AFUS01_LOCUS27440</name>
</gene>
<accession>A0A8J2L704</accession>
<reference evidence="1" key="1">
    <citation type="submission" date="2021-06" db="EMBL/GenBank/DDBJ databases">
        <authorList>
            <person name="Hodson N. C."/>
            <person name="Mongue J. A."/>
            <person name="Jaron S. K."/>
        </authorList>
    </citation>
    <scope>NUCLEOTIDE SEQUENCE</scope>
</reference>
<organism evidence="1 2">
    <name type="scientific">Allacma fusca</name>
    <dbReference type="NCBI Taxonomy" id="39272"/>
    <lineage>
        <taxon>Eukaryota</taxon>
        <taxon>Metazoa</taxon>
        <taxon>Ecdysozoa</taxon>
        <taxon>Arthropoda</taxon>
        <taxon>Hexapoda</taxon>
        <taxon>Collembola</taxon>
        <taxon>Symphypleona</taxon>
        <taxon>Sminthuridae</taxon>
        <taxon>Allacma</taxon>
    </lineage>
</organism>
<dbReference type="Proteomes" id="UP000708208">
    <property type="component" value="Unassembled WGS sequence"/>
</dbReference>